<sequence>MPAMRATPEGTRRFVERQPAARQANYRQAADGLWLSSLGHGTYLGNADEATDSAYRAAFAESVARGCNVFDCAINYRYQRSERALGAWLRQALASGMLARDEIVIATKGGFVPYEEPPDDPRVYAYEQFIRTGYAKAHEFAARYQHCMAPAYLERMIALSCQNLGVDCIDIYYLHNPETQSIAISAETFRARLLDAFETLELAVERGQIGSYGLATWTAFRALPDAPDYLSLTEIVGLATEVGGQNHNLRYVQLPYNLFMTEAYAFENQQLGEAFLSAIEAAAELGLTVMVSAPLMQGRLAVMESPKVTAALPDLRSQAQRALQFVRSTPDVCTALIGMKDPAHVAENLALADVPPADGALIRALYDKA</sequence>
<name>A0A2M8PH41_9CHLR</name>
<proteinExistence type="predicted"/>
<gene>
    <name evidence="2" type="ORF">CUN49_03305</name>
</gene>
<dbReference type="SUPFAM" id="SSF51430">
    <property type="entry name" value="NAD(P)-linked oxidoreductase"/>
    <property type="match status" value="1"/>
</dbReference>
<dbReference type="Pfam" id="PF00248">
    <property type="entry name" value="Aldo_ket_red"/>
    <property type="match status" value="1"/>
</dbReference>
<dbReference type="InterPro" id="IPR023210">
    <property type="entry name" value="NADP_OxRdtase_dom"/>
</dbReference>
<comment type="caution">
    <text evidence="2">The sequence shown here is derived from an EMBL/GenBank/DDBJ whole genome shotgun (WGS) entry which is preliminary data.</text>
</comment>
<dbReference type="CDD" id="cd19099">
    <property type="entry name" value="AKR_unchar"/>
    <property type="match status" value="1"/>
</dbReference>
<dbReference type="EMBL" id="PGTM01000027">
    <property type="protein sequence ID" value="PJF36869.1"/>
    <property type="molecule type" value="Genomic_DNA"/>
</dbReference>
<dbReference type="AlphaFoldDB" id="A0A2M8PH41"/>
<dbReference type="PANTHER" id="PTHR43312:SF1">
    <property type="entry name" value="NADP-DEPENDENT OXIDOREDUCTASE DOMAIN-CONTAINING PROTEIN"/>
    <property type="match status" value="1"/>
</dbReference>
<feature type="domain" description="NADP-dependent oxidoreductase" evidence="1">
    <location>
        <begin position="38"/>
        <end position="350"/>
    </location>
</feature>
<evidence type="ECO:0000313" key="3">
    <source>
        <dbReference type="Proteomes" id="UP000229681"/>
    </source>
</evidence>
<dbReference type="InterPro" id="IPR036812">
    <property type="entry name" value="NAD(P)_OxRdtase_dom_sf"/>
</dbReference>
<dbReference type="Gene3D" id="3.20.20.100">
    <property type="entry name" value="NADP-dependent oxidoreductase domain"/>
    <property type="match status" value="1"/>
</dbReference>
<accession>A0A2M8PH41</accession>
<dbReference type="Proteomes" id="UP000229681">
    <property type="component" value="Unassembled WGS sequence"/>
</dbReference>
<reference evidence="2 3" key="1">
    <citation type="submission" date="2017-11" db="EMBL/GenBank/DDBJ databases">
        <title>Evolution of Phototrophy in the Chloroflexi Phylum Driven by Horizontal Gene Transfer.</title>
        <authorList>
            <person name="Ward L.M."/>
            <person name="Hemp J."/>
            <person name="Shih P.M."/>
            <person name="Mcglynn S.E."/>
            <person name="Fischer W."/>
        </authorList>
    </citation>
    <scope>NUCLEOTIDE SEQUENCE [LARGE SCALE GENOMIC DNA]</scope>
    <source>
        <strain evidence="2">JP3_13</strain>
    </source>
</reference>
<evidence type="ECO:0000313" key="2">
    <source>
        <dbReference type="EMBL" id="PJF36869.1"/>
    </source>
</evidence>
<evidence type="ECO:0000259" key="1">
    <source>
        <dbReference type="Pfam" id="PF00248"/>
    </source>
</evidence>
<dbReference type="InterPro" id="IPR053135">
    <property type="entry name" value="AKR2_Oxidoreductase"/>
</dbReference>
<organism evidence="2 3">
    <name type="scientific">Candidatus Thermofonsia Clade 1 bacterium</name>
    <dbReference type="NCBI Taxonomy" id="2364210"/>
    <lineage>
        <taxon>Bacteria</taxon>
        <taxon>Bacillati</taxon>
        <taxon>Chloroflexota</taxon>
        <taxon>Candidatus Thermofontia</taxon>
        <taxon>Candidatus Thermofonsia Clade 1</taxon>
    </lineage>
</organism>
<protein>
    <recommendedName>
        <fullName evidence="1">NADP-dependent oxidoreductase domain-containing protein</fullName>
    </recommendedName>
</protein>
<dbReference type="PANTHER" id="PTHR43312">
    <property type="entry name" value="D-THREO-ALDOSE 1-DEHYDROGENASE"/>
    <property type="match status" value="1"/>
</dbReference>